<comment type="caution">
    <text evidence="1">The sequence shown here is derived from an EMBL/GenBank/DDBJ whole genome shotgun (WGS) entry which is preliminary data.</text>
</comment>
<keyword evidence="2" id="KW-1185">Reference proteome</keyword>
<evidence type="ECO:0000313" key="1">
    <source>
        <dbReference type="EMBL" id="KAJ9082850.1"/>
    </source>
</evidence>
<gene>
    <name evidence="1" type="ORF">DSO57_1000835</name>
</gene>
<protein>
    <submittedName>
        <fullName evidence="1">Uncharacterized protein</fullName>
    </submittedName>
</protein>
<proteinExistence type="predicted"/>
<dbReference type="EMBL" id="QTSX02001422">
    <property type="protein sequence ID" value="KAJ9082850.1"/>
    <property type="molecule type" value="Genomic_DNA"/>
</dbReference>
<reference evidence="1" key="1">
    <citation type="submission" date="2022-04" db="EMBL/GenBank/DDBJ databases">
        <title>Genome of the entomopathogenic fungus Entomophthora muscae.</title>
        <authorList>
            <person name="Elya C."/>
            <person name="Lovett B.R."/>
            <person name="Lee E."/>
            <person name="Macias A.M."/>
            <person name="Hajek A.E."/>
            <person name="De Bivort B.L."/>
            <person name="Kasson M.T."/>
            <person name="De Fine Licht H.H."/>
            <person name="Stajich J.E."/>
        </authorList>
    </citation>
    <scope>NUCLEOTIDE SEQUENCE</scope>
    <source>
        <strain evidence="1">Berkeley</strain>
    </source>
</reference>
<name>A0ACC2U7P5_9FUNG</name>
<accession>A0ACC2U7P5</accession>
<sequence>MAFLVGTGNELGSNIPIEKAEEHIFGAVVMNDWSARDIQAWEYVPLGPFLGKSFGTTISPWVVTLDALKPFALAQPKQDPTPLPYLQSNSDDAYDINLEVHLKPNGSSDYSTISKSNLKYMYWSFRQMLAHHTVNGCNARAGDLCGTGTISGPTEDSYGSMLEMTWSGQKEISLNSGIKRKFLEDGDEVNLIGFCQGEGYRVGFGDCVGKITPARSI</sequence>
<dbReference type="Proteomes" id="UP001165960">
    <property type="component" value="Unassembled WGS sequence"/>
</dbReference>
<organism evidence="1 2">
    <name type="scientific">Entomophthora muscae</name>
    <dbReference type="NCBI Taxonomy" id="34485"/>
    <lineage>
        <taxon>Eukaryota</taxon>
        <taxon>Fungi</taxon>
        <taxon>Fungi incertae sedis</taxon>
        <taxon>Zoopagomycota</taxon>
        <taxon>Entomophthoromycotina</taxon>
        <taxon>Entomophthoromycetes</taxon>
        <taxon>Entomophthorales</taxon>
        <taxon>Entomophthoraceae</taxon>
        <taxon>Entomophthora</taxon>
    </lineage>
</organism>
<evidence type="ECO:0000313" key="2">
    <source>
        <dbReference type="Proteomes" id="UP001165960"/>
    </source>
</evidence>